<keyword evidence="2" id="KW-1185">Reference proteome</keyword>
<sequence length="375" mass="41803">MTDYDVLIMGAGPAGSTLARLTASKGFRVGLFERKKIIGLPLQCAGLVSHRIMEVNVLPDEFILNSVRGAVLHSPSGIKLRVSKDRPEAHVIDRTAYDQHLAELAREAGAELKKGTAVRDFNEKTGHVRVNGDELSADVLVDARGQSAAPSRYPARQYLVRFRDSEMDTDFVDLKVDSRLSPGFMWRIPIDEQTARVGVFGPQQNLKEFLKGFLSDLSSDFEILESHHGFIPRPDLDLRLVRGRCILLGDAAGQVKPTTGGGIVLASRAAGVAAEVIQGVLEGDADVEKYEDACRKLHMSEMKNQMRVQKTFRLLSDKDLDHIFLKMKEYGAEDIISEYGDMDRQTPLIREFLKRGIMFRIIPSILTSKVARIWK</sequence>
<organism evidence="1 2">
    <name type="scientific">Methanothermobacter defluvii</name>
    <dbReference type="NCBI Taxonomy" id="49339"/>
    <lineage>
        <taxon>Archaea</taxon>
        <taxon>Methanobacteriati</taxon>
        <taxon>Methanobacteriota</taxon>
        <taxon>Methanomada group</taxon>
        <taxon>Methanobacteria</taxon>
        <taxon>Methanobacteriales</taxon>
        <taxon>Methanobacteriaceae</taxon>
        <taxon>Methanothermobacter</taxon>
    </lineage>
</organism>
<gene>
    <name evidence="1" type="ORF">C7452_0655</name>
</gene>
<protein>
    <submittedName>
        <fullName evidence="1">Geranylgeranyl reductase family protein</fullName>
    </submittedName>
</protein>
<name>A0A371NDP3_9EURY</name>
<dbReference type="AlphaFoldDB" id="A0A371NDP3"/>
<dbReference type="Pfam" id="PF05834">
    <property type="entry name" value="Lycopene_cycl"/>
    <property type="match status" value="1"/>
</dbReference>
<reference evidence="1 2" key="1">
    <citation type="submission" date="2018-07" db="EMBL/GenBank/DDBJ databases">
        <title>Genomic Encyclopedia of Type Strains, Phase IV (KMG-IV): sequencing the most valuable type-strain genomes for metagenomic binning, comparative biology and taxonomic classification.</title>
        <authorList>
            <person name="Goeker M."/>
        </authorList>
    </citation>
    <scope>NUCLEOTIDE SEQUENCE [LARGE SCALE GENOMIC DNA]</scope>
    <source>
        <strain evidence="1 2">DSM 7466</strain>
    </source>
</reference>
<dbReference type="PANTHER" id="PTHR42685:SF21">
    <property type="entry name" value="DEHYDROGENASE (FLAVOPROTEIN)-LIKE PROTEIN"/>
    <property type="match status" value="1"/>
</dbReference>
<evidence type="ECO:0000313" key="1">
    <source>
        <dbReference type="EMBL" id="REE28635.1"/>
    </source>
</evidence>
<dbReference type="SUPFAM" id="SSF51905">
    <property type="entry name" value="FAD/NAD(P)-binding domain"/>
    <property type="match status" value="1"/>
</dbReference>
<accession>A0A371NDP3</accession>
<dbReference type="Gene3D" id="3.50.50.60">
    <property type="entry name" value="FAD/NAD(P)-binding domain"/>
    <property type="match status" value="1"/>
</dbReference>
<dbReference type="InterPro" id="IPR050407">
    <property type="entry name" value="Geranylgeranyl_reductase"/>
</dbReference>
<dbReference type="PRINTS" id="PR00420">
    <property type="entry name" value="RNGMNOXGNASE"/>
</dbReference>
<dbReference type="EMBL" id="QREL01000001">
    <property type="protein sequence ID" value="REE28635.1"/>
    <property type="molecule type" value="Genomic_DNA"/>
</dbReference>
<dbReference type="RefSeq" id="WP_115892215.1">
    <property type="nucleotide sequence ID" value="NZ_QREL01000001.1"/>
</dbReference>
<evidence type="ECO:0000313" key="2">
    <source>
        <dbReference type="Proteomes" id="UP000256864"/>
    </source>
</evidence>
<comment type="caution">
    <text evidence="1">The sequence shown here is derived from an EMBL/GenBank/DDBJ whole genome shotgun (WGS) entry which is preliminary data.</text>
</comment>
<dbReference type="GO" id="GO:0016628">
    <property type="term" value="F:oxidoreductase activity, acting on the CH-CH group of donors, NAD or NADP as acceptor"/>
    <property type="evidence" value="ECO:0007669"/>
    <property type="project" value="InterPro"/>
</dbReference>
<dbReference type="Proteomes" id="UP000256864">
    <property type="component" value="Unassembled WGS sequence"/>
</dbReference>
<dbReference type="PANTHER" id="PTHR42685">
    <property type="entry name" value="GERANYLGERANYL DIPHOSPHATE REDUCTASE"/>
    <property type="match status" value="1"/>
</dbReference>
<dbReference type="NCBIfam" id="TIGR02032">
    <property type="entry name" value="GG-red-SF"/>
    <property type="match status" value="1"/>
</dbReference>
<dbReference type="InterPro" id="IPR036188">
    <property type="entry name" value="FAD/NAD-bd_sf"/>
</dbReference>
<proteinExistence type="predicted"/>
<dbReference type="InterPro" id="IPR011777">
    <property type="entry name" value="Geranylgeranyl_Rdtase_fam"/>
</dbReference>